<proteinExistence type="predicted"/>
<protein>
    <submittedName>
        <fullName evidence="1">Uncharacterized protein</fullName>
    </submittedName>
</protein>
<evidence type="ECO:0000313" key="1">
    <source>
        <dbReference type="EMBL" id="NMP33138.1"/>
    </source>
</evidence>
<sequence>MYRKTNKASKNYRKSYTNRNSDIEQESFVEPQSIPELRRVIEITDYDSGEPITHKLELYKTDRIDCYKVFVDGKLWKKRIGWSNILAGIRKALPRLARE</sequence>
<gene>
    <name evidence="1" type="ORF">HII17_16385</name>
</gene>
<comment type="caution">
    <text evidence="1">The sequence shown here is derived from an EMBL/GenBank/DDBJ whole genome shotgun (WGS) entry which is preliminary data.</text>
</comment>
<reference evidence="1 2" key="1">
    <citation type="submission" date="2020-04" db="EMBL/GenBank/DDBJ databases">
        <title>Thalassotalea sp. M1531, isolated from the surface of marine red alga.</title>
        <authorList>
            <person name="Pang L."/>
            <person name="Lu D.-C."/>
        </authorList>
    </citation>
    <scope>NUCLEOTIDE SEQUENCE [LARGE SCALE GENOMIC DNA]</scope>
    <source>
        <strain evidence="1 2">M1531</strain>
    </source>
</reference>
<evidence type="ECO:0000313" key="2">
    <source>
        <dbReference type="Proteomes" id="UP000568664"/>
    </source>
</evidence>
<dbReference type="RefSeq" id="WP_169076449.1">
    <property type="nucleotide sequence ID" value="NZ_JABBXH010000006.1"/>
</dbReference>
<dbReference type="EMBL" id="JABBXH010000006">
    <property type="protein sequence ID" value="NMP33138.1"/>
    <property type="molecule type" value="Genomic_DNA"/>
</dbReference>
<name>A0A7Y0Q864_9GAMM</name>
<accession>A0A7Y0Q864</accession>
<dbReference type="AlphaFoldDB" id="A0A7Y0Q864"/>
<keyword evidence="2" id="KW-1185">Reference proteome</keyword>
<dbReference type="Proteomes" id="UP000568664">
    <property type="component" value="Unassembled WGS sequence"/>
</dbReference>
<organism evidence="1 2">
    <name type="scientific">Thalassotalea algicola</name>
    <dbReference type="NCBI Taxonomy" id="2716224"/>
    <lineage>
        <taxon>Bacteria</taxon>
        <taxon>Pseudomonadati</taxon>
        <taxon>Pseudomonadota</taxon>
        <taxon>Gammaproteobacteria</taxon>
        <taxon>Alteromonadales</taxon>
        <taxon>Colwelliaceae</taxon>
        <taxon>Thalassotalea</taxon>
    </lineage>
</organism>